<proteinExistence type="predicted"/>
<sequence>MAQFTTLCRMRGACLSSEDQDEDRGATGRQNEHNFDNAGLKAAWKLKIIQAQGSRLRGSTSLQRQGSLAVREHVLTVTGLIVCEGAHSYNRRAHCCEGELVDAALSCGSQLVTQRPPARLDFADVPAETLDLADVPAETLDLAVVPAETLGNADVPAKDAPRPCGPGV</sequence>
<name>A0AAD6DA79_9EURO</name>
<dbReference type="AlphaFoldDB" id="A0AAD6DA79"/>
<gene>
    <name evidence="1" type="ORF">N7450_011582</name>
</gene>
<dbReference type="EMBL" id="JAQJAC010000010">
    <property type="protein sequence ID" value="KAJ5569096.1"/>
    <property type="molecule type" value="Genomic_DNA"/>
</dbReference>
<evidence type="ECO:0000313" key="2">
    <source>
        <dbReference type="Proteomes" id="UP001216150"/>
    </source>
</evidence>
<accession>A0AAD6DA79</accession>
<evidence type="ECO:0000313" key="1">
    <source>
        <dbReference type="EMBL" id="KAJ5569096.1"/>
    </source>
</evidence>
<comment type="caution">
    <text evidence="1">The sequence shown here is derived from an EMBL/GenBank/DDBJ whole genome shotgun (WGS) entry which is preliminary data.</text>
</comment>
<keyword evidence="2" id="KW-1185">Reference proteome</keyword>
<protein>
    <submittedName>
        <fullName evidence="1">Uncharacterized protein</fullName>
    </submittedName>
</protein>
<organism evidence="1 2">
    <name type="scientific">Penicillium hetheringtonii</name>
    <dbReference type="NCBI Taxonomy" id="911720"/>
    <lineage>
        <taxon>Eukaryota</taxon>
        <taxon>Fungi</taxon>
        <taxon>Dikarya</taxon>
        <taxon>Ascomycota</taxon>
        <taxon>Pezizomycotina</taxon>
        <taxon>Eurotiomycetes</taxon>
        <taxon>Eurotiomycetidae</taxon>
        <taxon>Eurotiales</taxon>
        <taxon>Aspergillaceae</taxon>
        <taxon>Penicillium</taxon>
    </lineage>
</organism>
<reference evidence="1 2" key="1">
    <citation type="journal article" date="2023" name="IMA Fungus">
        <title>Comparative genomic study of the Penicillium genus elucidates a diverse pangenome and 15 lateral gene transfer events.</title>
        <authorList>
            <person name="Petersen C."/>
            <person name="Sorensen T."/>
            <person name="Nielsen M.R."/>
            <person name="Sondergaard T.E."/>
            <person name="Sorensen J.L."/>
            <person name="Fitzpatrick D.A."/>
            <person name="Frisvad J.C."/>
            <person name="Nielsen K.L."/>
        </authorList>
    </citation>
    <scope>NUCLEOTIDE SEQUENCE [LARGE SCALE GENOMIC DNA]</scope>
    <source>
        <strain evidence="1 2">IBT 29057</strain>
    </source>
</reference>
<dbReference type="Proteomes" id="UP001216150">
    <property type="component" value="Unassembled WGS sequence"/>
</dbReference>